<gene>
    <name evidence="2" type="ORF">EVAR_61078_1</name>
</gene>
<name>A0A4C1YLL7_EUMVA</name>
<dbReference type="Proteomes" id="UP000299102">
    <property type="component" value="Unassembled WGS sequence"/>
</dbReference>
<reference evidence="2 3" key="1">
    <citation type="journal article" date="2019" name="Commun. Biol.">
        <title>The bagworm genome reveals a unique fibroin gene that provides high tensile strength.</title>
        <authorList>
            <person name="Kono N."/>
            <person name="Nakamura H."/>
            <person name="Ohtoshi R."/>
            <person name="Tomita M."/>
            <person name="Numata K."/>
            <person name="Arakawa K."/>
        </authorList>
    </citation>
    <scope>NUCLEOTIDE SEQUENCE [LARGE SCALE GENOMIC DNA]</scope>
</reference>
<dbReference type="EMBL" id="BGZK01001317">
    <property type="protein sequence ID" value="GBP77076.1"/>
    <property type="molecule type" value="Genomic_DNA"/>
</dbReference>
<protein>
    <submittedName>
        <fullName evidence="2">Uncharacterized protein</fullName>
    </submittedName>
</protein>
<feature type="region of interest" description="Disordered" evidence="1">
    <location>
        <begin position="256"/>
        <end position="283"/>
    </location>
</feature>
<evidence type="ECO:0000313" key="2">
    <source>
        <dbReference type="EMBL" id="GBP77076.1"/>
    </source>
</evidence>
<keyword evidence="3" id="KW-1185">Reference proteome</keyword>
<organism evidence="2 3">
    <name type="scientific">Eumeta variegata</name>
    <name type="common">Bagworm moth</name>
    <name type="synonym">Eumeta japonica</name>
    <dbReference type="NCBI Taxonomy" id="151549"/>
    <lineage>
        <taxon>Eukaryota</taxon>
        <taxon>Metazoa</taxon>
        <taxon>Ecdysozoa</taxon>
        <taxon>Arthropoda</taxon>
        <taxon>Hexapoda</taxon>
        <taxon>Insecta</taxon>
        <taxon>Pterygota</taxon>
        <taxon>Neoptera</taxon>
        <taxon>Endopterygota</taxon>
        <taxon>Lepidoptera</taxon>
        <taxon>Glossata</taxon>
        <taxon>Ditrysia</taxon>
        <taxon>Tineoidea</taxon>
        <taxon>Psychidae</taxon>
        <taxon>Oiketicinae</taxon>
        <taxon>Eumeta</taxon>
    </lineage>
</organism>
<dbReference type="AlphaFoldDB" id="A0A4C1YLL7"/>
<proteinExistence type="predicted"/>
<sequence>MQQIELEQYRAEVWLYRNGIPCTLSMGRARRDGKKTNAPTKTIVQAFVITRTTGRRVQLIKRLKSIKSCDIVRAISVIYCCDETYAHASRGSGRRSAPHVHAYRLSPHHRAHALWSCLRIAICIDGRARSCPTLSDISEILPDTHDACTRRALKPRSAGVALQASEWALLQRIRNATRSATTISCDPLQFQFVCSSVAIGRLRFSPLGHPFSLLCYCVSVFLRAAFRSVGLRACMSVWGAAQCVGSRAAAVKSRASVPATHSGDPAVCTPSPRSVSAPRERSRSFRAPDTDHYFSYFVCFTRVNGLPLTTATKHVQPAPEAHGAFLYVRAEIRQRQLAASYNEFKAWVL</sequence>
<evidence type="ECO:0000313" key="3">
    <source>
        <dbReference type="Proteomes" id="UP000299102"/>
    </source>
</evidence>
<accession>A0A4C1YLL7</accession>
<comment type="caution">
    <text evidence="2">The sequence shown here is derived from an EMBL/GenBank/DDBJ whole genome shotgun (WGS) entry which is preliminary data.</text>
</comment>
<evidence type="ECO:0000256" key="1">
    <source>
        <dbReference type="SAM" id="MobiDB-lite"/>
    </source>
</evidence>